<gene>
    <name evidence="2" type="ORF">GCM10011385_18310</name>
</gene>
<dbReference type="AlphaFoldDB" id="A0A916W4B9"/>
<dbReference type="Gene3D" id="3.40.50.1820">
    <property type="entry name" value="alpha/beta hydrolase"/>
    <property type="match status" value="1"/>
</dbReference>
<organism evidence="2 3">
    <name type="scientific">Nitratireductor aestuarii</name>
    <dbReference type="NCBI Taxonomy" id="1735103"/>
    <lineage>
        <taxon>Bacteria</taxon>
        <taxon>Pseudomonadati</taxon>
        <taxon>Pseudomonadota</taxon>
        <taxon>Alphaproteobacteria</taxon>
        <taxon>Hyphomicrobiales</taxon>
        <taxon>Phyllobacteriaceae</taxon>
        <taxon>Nitratireductor</taxon>
    </lineage>
</organism>
<dbReference type="EMBL" id="BMIF01000004">
    <property type="protein sequence ID" value="GGA64849.1"/>
    <property type="molecule type" value="Genomic_DNA"/>
</dbReference>
<dbReference type="SUPFAM" id="SSF53474">
    <property type="entry name" value="alpha/beta-Hydrolases"/>
    <property type="match status" value="1"/>
</dbReference>
<name>A0A916W4B9_9HYPH</name>
<dbReference type="GO" id="GO:0016787">
    <property type="term" value="F:hydrolase activity"/>
    <property type="evidence" value="ECO:0007669"/>
    <property type="project" value="UniProtKB-KW"/>
</dbReference>
<dbReference type="Proteomes" id="UP000636264">
    <property type="component" value="Unassembled WGS sequence"/>
</dbReference>
<protein>
    <submittedName>
        <fullName evidence="2">Alpha/beta hydrolase</fullName>
    </submittedName>
</protein>
<reference evidence="2" key="1">
    <citation type="journal article" date="2014" name="Int. J. Syst. Evol. Microbiol.">
        <title>Complete genome sequence of Corynebacterium casei LMG S-19264T (=DSM 44701T), isolated from a smear-ripened cheese.</title>
        <authorList>
            <consortium name="US DOE Joint Genome Institute (JGI-PGF)"/>
            <person name="Walter F."/>
            <person name="Albersmeier A."/>
            <person name="Kalinowski J."/>
            <person name="Ruckert C."/>
        </authorList>
    </citation>
    <scope>NUCLEOTIDE SEQUENCE</scope>
    <source>
        <strain evidence="2">CGMCC 1.15320</strain>
    </source>
</reference>
<dbReference type="RefSeq" id="WP_188720736.1">
    <property type="nucleotide sequence ID" value="NZ_BMIF01000004.1"/>
</dbReference>
<accession>A0A916W4B9</accession>
<keyword evidence="3" id="KW-1185">Reference proteome</keyword>
<evidence type="ECO:0000313" key="3">
    <source>
        <dbReference type="Proteomes" id="UP000636264"/>
    </source>
</evidence>
<dbReference type="Pfam" id="PF00561">
    <property type="entry name" value="Abhydrolase_1"/>
    <property type="match status" value="1"/>
</dbReference>
<evidence type="ECO:0000313" key="2">
    <source>
        <dbReference type="EMBL" id="GGA64849.1"/>
    </source>
</evidence>
<dbReference type="InterPro" id="IPR000073">
    <property type="entry name" value="AB_hydrolase_1"/>
</dbReference>
<feature type="domain" description="AB hydrolase-1" evidence="1">
    <location>
        <begin position="34"/>
        <end position="277"/>
    </location>
</feature>
<comment type="caution">
    <text evidence="2">The sequence shown here is derived from an EMBL/GenBank/DDBJ whole genome shotgun (WGS) entry which is preliminary data.</text>
</comment>
<dbReference type="InterPro" id="IPR050471">
    <property type="entry name" value="AB_hydrolase"/>
</dbReference>
<evidence type="ECO:0000259" key="1">
    <source>
        <dbReference type="Pfam" id="PF00561"/>
    </source>
</evidence>
<sequence>MTIIVGAPERRREIKLQDGRTLAWSEWGPEEGSPVLFCTGAGMSGTLGFGHEHLEELGVTLLAVDRPGLGSSSHDPHKTFESWASDIDALISAHSLVDPVALGFSQGGPFALALATKHLVKAVALVSAQDDLGHPAIKSLLPEQVAGMIDSARADPAGFEAWMAGMATDEFLWTLIRDMSAPVDRAIYEAPGFAERYRGCLREGFSQGAQGYARDLVIALNEWPFRFEEISVPVDLWYGALDTSPVHSPDFGKTLASRLPRASLIVAEDEGSSILWTRSREILQKLLAQK</sequence>
<dbReference type="InterPro" id="IPR029058">
    <property type="entry name" value="AB_hydrolase_fold"/>
</dbReference>
<dbReference type="PANTHER" id="PTHR43433:SF10">
    <property type="entry name" value="AB HYDROLASE-1 DOMAIN-CONTAINING PROTEIN"/>
    <property type="match status" value="1"/>
</dbReference>
<dbReference type="PANTHER" id="PTHR43433">
    <property type="entry name" value="HYDROLASE, ALPHA/BETA FOLD FAMILY PROTEIN"/>
    <property type="match status" value="1"/>
</dbReference>
<reference evidence="2" key="2">
    <citation type="submission" date="2020-09" db="EMBL/GenBank/DDBJ databases">
        <authorList>
            <person name="Sun Q."/>
            <person name="Zhou Y."/>
        </authorList>
    </citation>
    <scope>NUCLEOTIDE SEQUENCE</scope>
    <source>
        <strain evidence="2">CGMCC 1.15320</strain>
    </source>
</reference>
<keyword evidence="2" id="KW-0378">Hydrolase</keyword>
<proteinExistence type="predicted"/>